<dbReference type="NCBIfam" id="TIGR01550">
    <property type="entry name" value="DOC_P1"/>
    <property type="match status" value="1"/>
</dbReference>
<comment type="caution">
    <text evidence="2">The sequence shown here is derived from an EMBL/GenBank/DDBJ whole genome shotgun (WGS) entry which is preliminary data.</text>
</comment>
<dbReference type="PANTHER" id="PTHR39426:SF1">
    <property type="entry name" value="HOMOLOGY TO DEATH-ON-CURING PROTEIN OF PHAGE P1"/>
    <property type="match status" value="1"/>
</dbReference>
<dbReference type="EMBL" id="JACPUR010000024">
    <property type="protein sequence ID" value="MBI3128130.1"/>
    <property type="molecule type" value="Genomic_DNA"/>
</dbReference>
<dbReference type="Pfam" id="PF02661">
    <property type="entry name" value="Fic"/>
    <property type="match status" value="1"/>
</dbReference>
<feature type="domain" description="Fido" evidence="1">
    <location>
        <begin position="8"/>
        <end position="125"/>
    </location>
</feature>
<protein>
    <submittedName>
        <fullName evidence="2">Type II toxin-antitoxin system death-on-curing family toxin</fullName>
    </submittedName>
</protein>
<organism evidence="2 3">
    <name type="scientific">Tectimicrobiota bacterium</name>
    <dbReference type="NCBI Taxonomy" id="2528274"/>
    <lineage>
        <taxon>Bacteria</taxon>
        <taxon>Pseudomonadati</taxon>
        <taxon>Nitrospinota/Tectimicrobiota group</taxon>
        <taxon>Candidatus Tectimicrobiota</taxon>
    </lineage>
</organism>
<dbReference type="GO" id="GO:0016301">
    <property type="term" value="F:kinase activity"/>
    <property type="evidence" value="ECO:0007669"/>
    <property type="project" value="InterPro"/>
</dbReference>
<accession>A0A932HYN5</accession>
<dbReference type="AlphaFoldDB" id="A0A932HYN5"/>
<dbReference type="InterPro" id="IPR053737">
    <property type="entry name" value="Type_II_TA_Toxin"/>
</dbReference>
<evidence type="ECO:0000313" key="3">
    <source>
        <dbReference type="Proteomes" id="UP000782312"/>
    </source>
</evidence>
<dbReference type="InterPro" id="IPR003812">
    <property type="entry name" value="Fido"/>
</dbReference>
<evidence type="ECO:0000259" key="1">
    <source>
        <dbReference type="PROSITE" id="PS51459"/>
    </source>
</evidence>
<evidence type="ECO:0000313" key="2">
    <source>
        <dbReference type="EMBL" id="MBI3128130.1"/>
    </source>
</evidence>
<dbReference type="PROSITE" id="PS51459">
    <property type="entry name" value="FIDO"/>
    <property type="match status" value="1"/>
</dbReference>
<dbReference type="SUPFAM" id="SSF140931">
    <property type="entry name" value="Fic-like"/>
    <property type="match status" value="1"/>
</dbReference>
<proteinExistence type="predicted"/>
<dbReference type="Proteomes" id="UP000782312">
    <property type="component" value="Unassembled WGS sequence"/>
</dbReference>
<name>A0A932HYN5_UNCTE</name>
<dbReference type="PIRSF" id="PIRSF018297">
    <property type="entry name" value="Doc"/>
    <property type="match status" value="1"/>
</dbReference>
<gene>
    <name evidence="2" type="ORF">HYZ11_11045</name>
</gene>
<dbReference type="PANTHER" id="PTHR39426">
    <property type="entry name" value="HOMOLOGY TO DEATH-ON-CURING PROTEIN OF PHAGE P1"/>
    <property type="match status" value="1"/>
</dbReference>
<dbReference type="InterPro" id="IPR036597">
    <property type="entry name" value="Fido-like_dom_sf"/>
</dbReference>
<reference evidence="2" key="1">
    <citation type="submission" date="2020-07" db="EMBL/GenBank/DDBJ databases">
        <title>Huge and variable diversity of episymbiotic CPR bacteria and DPANN archaea in groundwater ecosystems.</title>
        <authorList>
            <person name="He C.Y."/>
            <person name="Keren R."/>
            <person name="Whittaker M."/>
            <person name="Farag I.F."/>
            <person name="Doudna J."/>
            <person name="Cate J.H.D."/>
            <person name="Banfield J.F."/>
        </authorList>
    </citation>
    <scope>NUCLEOTIDE SEQUENCE</scope>
    <source>
        <strain evidence="2">NC_groundwater_763_Ag_S-0.2um_68_21</strain>
    </source>
</reference>
<dbReference type="Gene3D" id="1.20.120.1870">
    <property type="entry name" value="Fic/DOC protein, Fido domain"/>
    <property type="match status" value="1"/>
</dbReference>
<dbReference type="InterPro" id="IPR006440">
    <property type="entry name" value="Doc"/>
</dbReference>
<sequence>MKAEPRWLTVAIVKDVHEAQLRLFGGSFGIRDAGLLESAVERPKHLFHYGENPSLFDLAATLCMGLVKNHPFVDGNKRAALLSARAFLYINGQVFEPEEVDEVRIMLAAAAGGADEALLARWFKDFSKRRR</sequence>